<accession>A0ABM4VMA3</accession>
<dbReference type="GeneID" id="140014151"/>
<keyword evidence="2" id="KW-1185">Reference proteome</keyword>
<proteinExistence type="predicted"/>
<dbReference type="PANTHER" id="PTHR47074">
    <property type="entry name" value="BNAC02G40300D PROTEIN"/>
    <property type="match status" value="1"/>
</dbReference>
<dbReference type="SUPFAM" id="SSF53098">
    <property type="entry name" value="Ribonuclease H-like"/>
    <property type="match status" value="1"/>
</dbReference>
<organism evidence="2 3">
    <name type="scientific">Coffea arabica</name>
    <name type="common">Arabian coffee</name>
    <dbReference type="NCBI Taxonomy" id="13443"/>
    <lineage>
        <taxon>Eukaryota</taxon>
        <taxon>Viridiplantae</taxon>
        <taxon>Streptophyta</taxon>
        <taxon>Embryophyta</taxon>
        <taxon>Tracheophyta</taxon>
        <taxon>Spermatophyta</taxon>
        <taxon>Magnoliopsida</taxon>
        <taxon>eudicotyledons</taxon>
        <taxon>Gunneridae</taxon>
        <taxon>Pentapetalae</taxon>
        <taxon>asterids</taxon>
        <taxon>lamiids</taxon>
        <taxon>Gentianales</taxon>
        <taxon>Rubiaceae</taxon>
        <taxon>Ixoroideae</taxon>
        <taxon>Gardenieae complex</taxon>
        <taxon>Bertiereae - Coffeeae clade</taxon>
        <taxon>Coffeeae</taxon>
        <taxon>Coffea</taxon>
    </lineage>
</organism>
<dbReference type="Gene3D" id="3.30.420.10">
    <property type="entry name" value="Ribonuclease H-like superfamily/Ribonuclease H"/>
    <property type="match status" value="1"/>
</dbReference>
<dbReference type="InterPro" id="IPR012337">
    <property type="entry name" value="RNaseH-like_sf"/>
</dbReference>
<dbReference type="PANTHER" id="PTHR47074:SF48">
    <property type="entry name" value="POLYNUCLEOTIDYL TRANSFERASE, RIBONUCLEASE H-LIKE SUPERFAMILY PROTEIN"/>
    <property type="match status" value="1"/>
</dbReference>
<sequence>MALEKHAQEGELLQKGLWKRVGDGRSVRIWHDRWIPGLVDGRVHTAKPVGCQLEFVNELIEGGKWNIDLLQHWFHVDVVNHITNIPHSLYDRKDRLFWNFSKSGIYTMKTGYVIAKEEKEKTNQRLAPDLKTTQVIWKIAPVRWEGLAKLQGNLWRWWEAVLQAVKETQADAKVIVDKAQQEWIKYEAAKESDIGTNSAPEKATPVQQHWEPPKEGTIRINTDAAISTKMVRSGPGIIARNWRGELVRAKGITARRNGIAATEEALAIRGALEMAQFTGWTNIEVQFDCKHVVSLINTDNVQECSLQTILEDIDIQKKNFESCIFTFVPRTVNQCSHELAQFAAKATRSFEWEGSFPTWLSRLVRKDIGVVTPFCN</sequence>
<dbReference type="CDD" id="cd06222">
    <property type="entry name" value="RNase_H_like"/>
    <property type="match status" value="1"/>
</dbReference>
<feature type="domain" description="RNase H type-1" evidence="1">
    <location>
        <begin position="221"/>
        <end position="343"/>
    </location>
</feature>
<dbReference type="RefSeq" id="XP_071920662.1">
    <property type="nucleotide sequence ID" value="XM_072064561.1"/>
</dbReference>
<protein>
    <recommendedName>
        <fullName evidence="1">RNase H type-1 domain-containing protein</fullName>
    </recommendedName>
</protein>
<dbReference type="InterPro" id="IPR002156">
    <property type="entry name" value="RNaseH_domain"/>
</dbReference>
<dbReference type="Pfam" id="PF13456">
    <property type="entry name" value="RVT_3"/>
    <property type="match status" value="1"/>
</dbReference>
<dbReference type="InterPro" id="IPR052929">
    <property type="entry name" value="RNase_H-like_EbsB-rel"/>
</dbReference>
<gene>
    <name evidence="3" type="primary">LOC140014151</name>
</gene>
<dbReference type="InterPro" id="IPR044730">
    <property type="entry name" value="RNase_H-like_dom_plant"/>
</dbReference>
<dbReference type="InterPro" id="IPR036397">
    <property type="entry name" value="RNaseH_sf"/>
</dbReference>
<evidence type="ECO:0000313" key="3">
    <source>
        <dbReference type="RefSeq" id="XP_071920662.1"/>
    </source>
</evidence>
<dbReference type="Proteomes" id="UP001652660">
    <property type="component" value="Chromosome 9c"/>
</dbReference>
<evidence type="ECO:0000259" key="1">
    <source>
        <dbReference type="Pfam" id="PF13456"/>
    </source>
</evidence>
<reference evidence="3" key="1">
    <citation type="submission" date="2025-08" db="UniProtKB">
        <authorList>
            <consortium name="RefSeq"/>
        </authorList>
    </citation>
    <scope>IDENTIFICATION</scope>
    <source>
        <tissue evidence="3">Leaves</tissue>
    </source>
</reference>
<name>A0ABM4VMA3_COFAR</name>
<evidence type="ECO:0000313" key="2">
    <source>
        <dbReference type="Proteomes" id="UP001652660"/>
    </source>
</evidence>